<evidence type="ECO:0000256" key="1">
    <source>
        <dbReference type="ARBA" id="ARBA00000198"/>
    </source>
</evidence>
<evidence type="ECO:0000256" key="4">
    <source>
        <dbReference type="ARBA" id="ARBA00022679"/>
    </source>
</evidence>
<evidence type="ECO:0000256" key="2">
    <source>
        <dbReference type="ARBA" id="ARBA00005051"/>
    </source>
</evidence>
<dbReference type="Gene3D" id="3.30.70.560">
    <property type="entry name" value="7,8-Dihydro-6-hydroxymethylpterin-pyrophosphokinase HPPK"/>
    <property type="match status" value="1"/>
</dbReference>
<name>A0A1I6TAC1_9BACL</name>
<dbReference type="NCBIfam" id="TIGR01498">
    <property type="entry name" value="folK"/>
    <property type="match status" value="1"/>
</dbReference>
<dbReference type="Pfam" id="PF01288">
    <property type="entry name" value="HPPK"/>
    <property type="match status" value="1"/>
</dbReference>
<dbReference type="UniPathway" id="UPA00077">
    <property type="reaction ID" value="UER00155"/>
</dbReference>
<dbReference type="EMBL" id="FPAA01000009">
    <property type="protein sequence ID" value="SFS86164.1"/>
    <property type="molecule type" value="Genomic_DNA"/>
</dbReference>
<dbReference type="InterPro" id="IPR035907">
    <property type="entry name" value="Hppk_sf"/>
</dbReference>
<evidence type="ECO:0000256" key="6">
    <source>
        <dbReference type="ARBA" id="ARBA00022777"/>
    </source>
</evidence>
<dbReference type="GO" id="GO:0005524">
    <property type="term" value="F:ATP binding"/>
    <property type="evidence" value="ECO:0007669"/>
    <property type="project" value="UniProtKB-KW"/>
</dbReference>
<dbReference type="CDD" id="cd00483">
    <property type="entry name" value="HPPK"/>
    <property type="match status" value="1"/>
</dbReference>
<evidence type="ECO:0000256" key="7">
    <source>
        <dbReference type="ARBA" id="ARBA00022840"/>
    </source>
</evidence>
<evidence type="ECO:0000259" key="9">
    <source>
        <dbReference type="PROSITE" id="PS00794"/>
    </source>
</evidence>
<dbReference type="GO" id="GO:0003848">
    <property type="term" value="F:2-amino-4-hydroxy-6-hydroxymethyldihydropteridine diphosphokinase activity"/>
    <property type="evidence" value="ECO:0007669"/>
    <property type="project" value="UniProtKB-EC"/>
</dbReference>
<evidence type="ECO:0000256" key="3">
    <source>
        <dbReference type="ARBA" id="ARBA00013253"/>
    </source>
</evidence>
<evidence type="ECO:0000313" key="10">
    <source>
        <dbReference type="EMBL" id="SFS86164.1"/>
    </source>
</evidence>
<reference evidence="11" key="1">
    <citation type="submission" date="2016-10" db="EMBL/GenBank/DDBJ databases">
        <authorList>
            <person name="Varghese N."/>
            <person name="Submissions S."/>
        </authorList>
    </citation>
    <scope>NUCLEOTIDE SEQUENCE [LARGE SCALE GENOMIC DNA]</scope>
    <source>
        <strain evidence="11">DSM 45789</strain>
    </source>
</reference>
<dbReference type="PANTHER" id="PTHR43071:SF1">
    <property type="entry name" value="2-AMINO-4-HYDROXY-6-HYDROXYMETHYLDIHYDROPTERIDINE PYROPHOSPHOKINASE"/>
    <property type="match status" value="1"/>
</dbReference>
<keyword evidence="4" id="KW-0808">Transferase</keyword>
<keyword evidence="5" id="KW-0547">Nucleotide-binding</keyword>
<dbReference type="EC" id="2.7.6.3" evidence="3"/>
<gene>
    <name evidence="10" type="ORF">SAMN05444972_109125</name>
</gene>
<dbReference type="GO" id="GO:0016301">
    <property type="term" value="F:kinase activity"/>
    <property type="evidence" value="ECO:0007669"/>
    <property type="project" value="UniProtKB-KW"/>
</dbReference>
<evidence type="ECO:0000313" key="11">
    <source>
        <dbReference type="Proteomes" id="UP000198660"/>
    </source>
</evidence>
<accession>A0A1I6TAC1</accession>
<proteinExistence type="predicted"/>
<feature type="domain" description="7,8-dihydro-6-hydroxymethylpterin-pyrophosphokinase" evidence="9">
    <location>
        <begin position="89"/>
        <end position="100"/>
    </location>
</feature>
<dbReference type="InterPro" id="IPR000550">
    <property type="entry name" value="Hppk"/>
</dbReference>
<comment type="catalytic activity">
    <reaction evidence="1">
        <text>6-hydroxymethyl-7,8-dihydropterin + ATP = (7,8-dihydropterin-6-yl)methyl diphosphate + AMP + H(+)</text>
        <dbReference type="Rhea" id="RHEA:11412"/>
        <dbReference type="ChEBI" id="CHEBI:15378"/>
        <dbReference type="ChEBI" id="CHEBI:30616"/>
        <dbReference type="ChEBI" id="CHEBI:44841"/>
        <dbReference type="ChEBI" id="CHEBI:72950"/>
        <dbReference type="ChEBI" id="CHEBI:456215"/>
        <dbReference type="EC" id="2.7.6.3"/>
    </reaction>
</comment>
<dbReference type="GO" id="GO:0046654">
    <property type="term" value="P:tetrahydrofolate biosynthetic process"/>
    <property type="evidence" value="ECO:0007669"/>
    <property type="project" value="UniProtKB-UniPathway"/>
</dbReference>
<protein>
    <recommendedName>
        <fullName evidence="3">2-amino-4-hydroxy-6-hydroxymethyldihydropteridine diphosphokinase</fullName>
        <ecNumber evidence="3">2.7.6.3</ecNumber>
    </recommendedName>
</protein>
<dbReference type="PROSITE" id="PS00794">
    <property type="entry name" value="HPPK"/>
    <property type="match status" value="1"/>
</dbReference>
<dbReference type="Proteomes" id="UP000198660">
    <property type="component" value="Unassembled WGS sequence"/>
</dbReference>
<keyword evidence="8" id="KW-0289">Folate biosynthesis</keyword>
<organism evidence="10 11">
    <name type="scientific">Marininema halotolerans</name>
    <dbReference type="NCBI Taxonomy" id="1155944"/>
    <lineage>
        <taxon>Bacteria</taxon>
        <taxon>Bacillati</taxon>
        <taxon>Bacillota</taxon>
        <taxon>Bacilli</taxon>
        <taxon>Bacillales</taxon>
        <taxon>Thermoactinomycetaceae</taxon>
        <taxon>Marininema</taxon>
    </lineage>
</organism>
<evidence type="ECO:0000256" key="8">
    <source>
        <dbReference type="ARBA" id="ARBA00022909"/>
    </source>
</evidence>
<dbReference type="GO" id="GO:0046656">
    <property type="term" value="P:folic acid biosynthetic process"/>
    <property type="evidence" value="ECO:0007669"/>
    <property type="project" value="UniProtKB-KW"/>
</dbReference>
<comment type="pathway">
    <text evidence="2">Cofactor biosynthesis; tetrahydrofolate biosynthesis; 2-amino-4-hydroxy-6-hydroxymethyl-7,8-dihydropteridine diphosphate from 7,8-dihydroneopterin triphosphate: step 4/4.</text>
</comment>
<sequence>MTHTVYIGLGTNLGDRIANLVEALERLDQHAGIQVTAISQVYETEPWGLRDQPDFLNLCAALETTRSPQALLDDLLAIERDLHRVREVRWGPRTMDLDLLLYGDEKIEEEGLLVPHPRMTHRSFVLVPLADLVPKRIIPGTRKSVTEWMEETISGEDIRCLGTLPWQPQPQASLDTISEHHRM</sequence>
<dbReference type="OrthoDB" id="9808041at2"/>
<keyword evidence="7" id="KW-0067">ATP-binding</keyword>
<dbReference type="PANTHER" id="PTHR43071">
    <property type="entry name" value="2-AMINO-4-HYDROXY-6-HYDROXYMETHYLDIHYDROPTERIDINE PYROPHOSPHOKINASE"/>
    <property type="match status" value="1"/>
</dbReference>
<dbReference type="AlphaFoldDB" id="A0A1I6TAC1"/>
<keyword evidence="11" id="KW-1185">Reference proteome</keyword>
<dbReference type="SUPFAM" id="SSF55083">
    <property type="entry name" value="6-hydroxymethyl-7,8-dihydropterin pyrophosphokinase, HPPK"/>
    <property type="match status" value="1"/>
</dbReference>
<dbReference type="RefSeq" id="WP_091837916.1">
    <property type="nucleotide sequence ID" value="NZ_FPAA01000009.1"/>
</dbReference>
<keyword evidence="6 10" id="KW-0418">Kinase</keyword>
<evidence type="ECO:0000256" key="5">
    <source>
        <dbReference type="ARBA" id="ARBA00022741"/>
    </source>
</evidence>